<evidence type="ECO:0000256" key="9">
    <source>
        <dbReference type="ARBA" id="ARBA00038276"/>
    </source>
</evidence>
<keyword evidence="3" id="KW-0808">Transferase</keyword>
<feature type="domain" description="Polymerase nucleotidyl transferase" evidence="10">
    <location>
        <begin position="22"/>
        <end position="94"/>
    </location>
</feature>
<keyword evidence="8" id="KW-0460">Magnesium</keyword>
<evidence type="ECO:0000313" key="12">
    <source>
        <dbReference type="Proteomes" id="UP000645390"/>
    </source>
</evidence>
<organism evidence="11 12">
    <name type="scientific">Pedobacter mendelii</name>
    <dbReference type="NCBI Taxonomy" id="1908240"/>
    <lineage>
        <taxon>Bacteria</taxon>
        <taxon>Pseudomonadati</taxon>
        <taxon>Bacteroidota</taxon>
        <taxon>Sphingobacteriia</taxon>
        <taxon>Sphingobacteriales</taxon>
        <taxon>Sphingobacteriaceae</taxon>
        <taxon>Pedobacter</taxon>
    </lineage>
</organism>
<keyword evidence="4" id="KW-0548">Nucleotidyltransferase</keyword>
<dbReference type="SUPFAM" id="SSF81301">
    <property type="entry name" value="Nucleotidyltransferase"/>
    <property type="match status" value="1"/>
</dbReference>
<evidence type="ECO:0000256" key="3">
    <source>
        <dbReference type="ARBA" id="ARBA00022679"/>
    </source>
</evidence>
<comment type="caution">
    <text evidence="11">The sequence shown here is derived from an EMBL/GenBank/DDBJ whole genome shotgun (WGS) entry which is preliminary data.</text>
</comment>
<comment type="similarity">
    <text evidence="9">Belongs to the MntA antitoxin family.</text>
</comment>
<reference evidence="12" key="1">
    <citation type="journal article" date="2019" name="Int. J. Syst. Evol. Microbiol.">
        <title>The Global Catalogue of Microorganisms (GCM) 10K type strain sequencing project: providing services to taxonomists for standard genome sequencing and annotation.</title>
        <authorList>
            <consortium name="The Broad Institute Genomics Platform"/>
            <consortium name="The Broad Institute Genome Sequencing Center for Infectious Disease"/>
            <person name="Wu L."/>
            <person name="Ma J."/>
        </authorList>
    </citation>
    <scope>NUCLEOTIDE SEQUENCE [LARGE SCALE GENOMIC DNA]</scope>
    <source>
        <strain evidence="12">CCM 8939</strain>
    </source>
</reference>
<keyword evidence="6" id="KW-0547">Nucleotide-binding</keyword>
<protein>
    <submittedName>
        <fullName evidence="11">Nucleotidyltransferase</fullName>
    </submittedName>
</protein>
<comment type="cofactor">
    <cofactor evidence="1">
        <name>Mg(2+)</name>
        <dbReference type="ChEBI" id="CHEBI:18420"/>
    </cofactor>
</comment>
<dbReference type="InterPro" id="IPR043519">
    <property type="entry name" value="NT_sf"/>
</dbReference>
<dbReference type="EMBL" id="BMDJ01000002">
    <property type="protein sequence ID" value="GGI24248.1"/>
    <property type="molecule type" value="Genomic_DNA"/>
</dbReference>
<dbReference type="Gene3D" id="3.30.460.10">
    <property type="entry name" value="Beta Polymerase, domain 2"/>
    <property type="match status" value="1"/>
</dbReference>
<dbReference type="InterPro" id="IPR002934">
    <property type="entry name" value="Polymerase_NTP_transf_dom"/>
</dbReference>
<evidence type="ECO:0000256" key="6">
    <source>
        <dbReference type="ARBA" id="ARBA00022741"/>
    </source>
</evidence>
<evidence type="ECO:0000313" key="11">
    <source>
        <dbReference type="EMBL" id="GGI24248.1"/>
    </source>
</evidence>
<proteinExistence type="inferred from homology"/>
<accession>A0ABQ2BHF5</accession>
<dbReference type="PANTHER" id="PTHR33571:SF14">
    <property type="entry name" value="PROTEIN ADENYLYLTRANSFERASE MJ0435-RELATED"/>
    <property type="match status" value="1"/>
</dbReference>
<evidence type="ECO:0000256" key="5">
    <source>
        <dbReference type="ARBA" id="ARBA00022723"/>
    </source>
</evidence>
<gene>
    <name evidence="11" type="ORF">GCM10008119_11710</name>
</gene>
<evidence type="ECO:0000256" key="1">
    <source>
        <dbReference type="ARBA" id="ARBA00001946"/>
    </source>
</evidence>
<keyword evidence="5" id="KW-0479">Metal-binding</keyword>
<keyword evidence="7" id="KW-0067">ATP-binding</keyword>
<keyword evidence="2" id="KW-1277">Toxin-antitoxin system</keyword>
<evidence type="ECO:0000256" key="7">
    <source>
        <dbReference type="ARBA" id="ARBA00022840"/>
    </source>
</evidence>
<keyword evidence="12" id="KW-1185">Reference proteome</keyword>
<evidence type="ECO:0000259" key="10">
    <source>
        <dbReference type="Pfam" id="PF01909"/>
    </source>
</evidence>
<dbReference type="PANTHER" id="PTHR33571">
    <property type="entry name" value="SSL8005 PROTEIN"/>
    <property type="match status" value="1"/>
</dbReference>
<evidence type="ECO:0000256" key="2">
    <source>
        <dbReference type="ARBA" id="ARBA00022649"/>
    </source>
</evidence>
<evidence type="ECO:0000256" key="8">
    <source>
        <dbReference type="ARBA" id="ARBA00022842"/>
    </source>
</evidence>
<dbReference type="InterPro" id="IPR052038">
    <property type="entry name" value="Type-VII_TA_antitoxin"/>
</dbReference>
<dbReference type="RefSeq" id="WP_188412308.1">
    <property type="nucleotide sequence ID" value="NZ_BMDJ01000002.1"/>
</dbReference>
<sequence>MAVKVNSKAVLFTQLQLNAEKIKSFGVEKLGVFGSFSTDKVNDDSDVDFLVEFEPSKKNFDNFIDLSFYLEELLNRKVELVTPQSLNKHIGPHILKQTKYVSF</sequence>
<dbReference type="CDD" id="cd05403">
    <property type="entry name" value="NT_KNTase_like"/>
    <property type="match status" value="1"/>
</dbReference>
<name>A0ABQ2BHF5_9SPHI</name>
<dbReference type="Pfam" id="PF01909">
    <property type="entry name" value="NTP_transf_2"/>
    <property type="match status" value="1"/>
</dbReference>
<dbReference type="Proteomes" id="UP000645390">
    <property type="component" value="Unassembled WGS sequence"/>
</dbReference>
<evidence type="ECO:0000256" key="4">
    <source>
        <dbReference type="ARBA" id="ARBA00022695"/>
    </source>
</evidence>